<dbReference type="Proteomes" id="UP000593579">
    <property type="component" value="Unassembled WGS sequence"/>
</dbReference>
<dbReference type="AlphaFoldDB" id="A0A7J9BTT0"/>
<protein>
    <submittedName>
        <fullName evidence="1">Uncharacterized protein</fullName>
    </submittedName>
</protein>
<organism evidence="1 2">
    <name type="scientific">Gossypium gossypioides</name>
    <name type="common">Mexican cotton</name>
    <name type="synonym">Selera gossypioides</name>
    <dbReference type="NCBI Taxonomy" id="34282"/>
    <lineage>
        <taxon>Eukaryota</taxon>
        <taxon>Viridiplantae</taxon>
        <taxon>Streptophyta</taxon>
        <taxon>Embryophyta</taxon>
        <taxon>Tracheophyta</taxon>
        <taxon>Spermatophyta</taxon>
        <taxon>Magnoliopsida</taxon>
        <taxon>eudicotyledons</taxon>
        <taxon>Gunneridae</taxon>
        <taxon>Pentapetalae</taxon>
        <taxon>rosids</taxon>
        <taxon>malvids</taxon>
        <taxon>Malvales</taxon>
        <taxon>Malvaceae</taxon>
        <taxon>Malvoideae</taxon>
        <taxon>Gossypium</taxon>
    </lineage>
</organism>
<proteinExistence type="predicted"/>
<evidence type="ECO:0000313" key="2">
    <source>
        <dbReference type="Proteomes" id="UP000593579"/>
    </source>
</evidence>
<dbReference type="OrthoDB" id="955089at2759"/>
<comment type="caution">
    <text evidence="1">The sequence shown here is derived from an EMBL/GenBank/DDBJ whole genome shotgun (WGS) entry which is preliminary data.</text>
</comment>
<evidence type="ECO:0000313" key="1">
    <source>
        <dbReference type="EMBL" id="MBA0739558.1"/>
    </source>
</evidence>
<gene>
    <name evidence="1" type="ORF">Gogos_012819</name>
</gene>
<keyword evidence="2" id="KW-1185">Reference proteome</keyword>
<sequence length="63" mass="7572">MRNCKRIWESAAKMKWTKFCLSAEELLIIPMVQEFYLALKQREAARPFYEMHSFVKVKGVNFQ</sequence>
<accession>A0A7J9BTT0</accession>
<name>A0A7J9BTT0_GOSGO</name>
<reference evidence="1 2" key="1">
    <citation type="journal article" date="2019" name="Genome Biol. Evol.">
        <title>Insights into the evolution of the New World diploid cottons (Gossypium, subgenus Houzingenia) based on genome sequencing.</title>
        <authorList>
            <person name="Grover C.E."/>
            <person name="Arick M.A. 2nd"/>
            <person name="Thrash A."/>
            <person name="Conover J.L."/>
            <person name="Sanders W.S."/>
            <person name="Peterson D.G."/>
            <person name="Frelichowski J.E."/>
            <person name="Scheffler J.A."/>
            <person name="Scheffler B.E."/>
            <person name="Wendel J.F."/>
        </authorList>
    </citation>
    <scope>NUCLEOTIDE SEQUENCE [LARGE SCALE GENOMIC DNA]</scope>
    <source>
        <strain evidence="1">5</strain>
        <tissue evidence="1">Leaf</tissue>
    </source>
</reference>
<dbReference type="EMBL" id="JABEZY010000006">
    <property type="protein sequence ID" value="MBA0739558.1"/>
    <property type="molecule type" value="Genomic_DNA"/>
</dbReference>